<dbReference type="AlphaFoldDB" id="A0A1R3JVM1"/>
<protein>
    <submittedName>
        <fullName evidence="2">Uncharacterized protein</fullName>
    </submittedName>
</protein>
<dbReference type="EMBL" id="AWUE01015227">
    <property type="protein sequence ID" value="OMO98874.1"/>
    <property type="molecule type" value="Genomic_DNA"/>
</dbReference>
<name>A0A1R3JVM1_9ROSI</name>
<comment type="caution">
    <text evidence="2">The sequence shown here is derived from an EMBL/GenBank/DDBJ whole genome shotgun (WGS) entry which is preliminary data.</text>
</comment>
<sequence>MSLRHLSRIFVKSIQMLKEQSSKGIMGGGGKPFYHQAAKPKSEGGKSSQIRWVSGTREPVKQVGLDDKQKLREAEKAENIMHLICWGPAVV</sequence>
<dbReference type="OrthoDB" id="1548845at2759"/>
<gene>
    <name evidence="2" type="ORF">COLO4_13655</name>
</gene>
<accession>A0A1R3JVM1</accession>
<evidence type="ECO:0000313" key="2">
    <source>
        <dbReference type="EMBL" id="OMO98874.1"/>
    </source>
</evidence>
<dbReference type="Proteomes" id="UP000187203">
    <property type="component" value="Unassembled WGS sequence"/>
</dbReference>
<proteinExistence type="predicted"/>
<evidence type="ECO:0000256" key="1">
    <source>
        <dbReference type="SAM" id="MobiDB-lite"/>
    </source>
</evidence>
<keyword evidence="3" id="KW-1185">Reference proteome</keyword>
<organism evidence="2 3">
    <name type="scientific">Corchorus olitorius</name>
    <dbReference type="NCBI Taxonomy" id="93759"/>
    <lineage>
        <taxon>Eukaryota</taxon>
        <taxon>Viridiplantae</taxon>
        <taxon>Streptophyta</taxon>
        <taxon>Embryophyta</taxon>
        <taxon>Tracheophyta</taxon>
        <taxon>Spermatophyta</taxon>
        <taxon>Magnoliopsida</taxon>
        <taxon>eudicotyledons</taxon>
        <taxon>Gunneridae</taxon>
        <taxon>Pentapetalae</taxon>
        <taxon>rosids</taxon>
        <taxon>malvids</taxon>
        <taxon>Malvales</taxon>
        <taxon>Malvaceae</taxon>
        <taxon>Grewioideae</taxon>
        <taxon>Apeibeae</taxon>
        <taxon>Corchorus</taxon>
    </lineage>
</organism>
<feature type="region of interest" description="Disordered" evidence="1">
    <location>
        <begin position="22"/>
        <end position="49"/>
    </location>
</feature>
<reference evidence="3" key="1">
    <citation type="submission" date="2013-09" db="EMBL/GenBank/DDBJ databases">
        <title>Corchorus olitorius genome sequencing.</title>
        <authorList>
            <person name="Alam M."/>
            <person name="Haque M.S."/>
            <person name="Islam M.S."/>
            <person name="Emdad E.M."/>
            <person name="Islam M.M."/>
            <person name="Ahmed B."/>
            <person name="Halim A."/>
            <person name="Hossen Q.M.M."/>
            <person name="Hossain M.Z."/>
            <person name="Ahmed R."/>
            <person name="Khan M.M."/>
            <person name="Islam R."/>
            <person name="Rashid M.M."/>
            <person name="Khan S.A."/>
            <person name="Rahman M.S."/>
            <person name="Alam M."/>
            <person name="Yahiya A.S."/>
            <person name="Khan M.S."/>
            <person name="Azam M.S."/>
            <person name="Haque T."/>
            <person name="Lashkar M.Z.H."/>
            <person name="Akhand A.I."/>
            <person name="Morshed G."/>
            <person name="Roy S."/>
            <person name="Uddin K.S."/>
            <person name="Rabeya T."/>
            <person name="Hossain A.S."/>
            <person name="Chowdhury A."/>
            <person name="Snigdha A.R."/>
            <person name="Mortoza M.S."/>
            <person name="Matin S.A."/>
            <person name="Hoque S.M.E."/>
            <person name="Islam M.K."/>
            <person name="Roy D.K."/>
            <person name="Haider R."/>
            <person name="Moosa M.M."/>
            <person name="Elias S.M."/>
            <person name="Hasan A.M."/>
            <person name="Jahan S."/>
            <person name="Shafiuddin M."/>
            <person name="Mahmood N."/>
            <person name="Shommy N.S."/>
        </authorList>
    </citation>
    <scope>NUCLEOTIDE SEQUENCE [LARGE SCALE GENOMIC DNA]</scope>
    <source>
        <strain evidence="3">cv. O-4</strain>
    </source>
</reference>
<evidence type="ECO:0000313" key="3">
    <source>
        <dbReference type="Proteomes" id="UP000187203"/>
    </source>
</evidence>